<gene>
    <name evidence="2" type="ORF">AB1Y20_013231</name>
</gene>
<keyword evidence="3" id="KW-1185">Reference proteome</keyword>
<comment type="caution">
    <text evidence="2">The sequence shown here is derived from an EMBL/GenBank/DDBJ whole genome shotgun (WGS) entry which is preliminary data.</text>
</comment>
<protein>
    <submittedName>
        <fullName evidence="2">Uncharacterized protein</fullName>
    </submittedName>
</protein>
<dbReference type="AlphaFoldDB" id="A0AB34INN3"/>
<sequence>MAHGVRTKLTNPSAPKEAPGWSTATVCICPAATLWLMLLDSSIGWFLDTCTIAVPSRMMHQRLGVSCARRMVSPATNESS</sequence>
<dbReference type="EMBL" id="JBGBPQ010000023">
    <property type="protein sequence ID" value="KAL1500576.1"/>
    <property type="molecule type" value="Genomic_DNA"/>
</dbReference>
<evidence type="ECO:0000313" key="2">
    <source>
        <dbReference type="EMBL" id="KAL1500576.1"/>
    </source>
</evidence>
<evidence type="ECO:0000313" key="3">
    <source>
        <dbReference type="Proteomes" id="UP001515480"/>
    </source>
</evidence>
<accession>A0AB34INN3</accession>
<feature type="region of interest" description="Disordered" evidence="1">
    <location>
        <begin position="1"/>
        <end position="21"/>
    </location>
</feature>
<organism evidence="2 3">
    <name type="scientific">Prymnesium parvum</name>
    <name type="common">Toxic golden alga</name>
    <dbReference type="NCBI Taxonomy" id="97485"/>
    <lineage>
        <taxon>Eukaryota</taxon>
        <taxon>Haptista</taxon>
        <taxon>Haptophyta</taxon>
        <taxon>Prymnesiophyceae</taxon>
        <taxon>Prymnesiales</taxon>
        <taxon>Prymnesiaceae</taxon>
        <taxon>Prymnesium</taxon>
    </lineage>
</organism>
<evidence type="ECO:0000256" key="1">
    <source>
        <dbReference type="SAM" id="MobiDB-lite"/>
    </source>
</evidence>
<reference evidence="2 3" key="1">
    <citation type="journal article" date="2024" name="Science">
        <title>Giant polyketide synthase enzymes in the biosynthesis of giant marine polyether toxins.</title>
        <authorList>
            <person name="Fallon T.R."/>
            <person name="Shende V.V."/>
            <person name="Wierzbicki I.H."/>
            <person name="Pendleton A.L."/>
            <person name="Watervoot N.F."/>
            <person name="Auber R.P."/>
            <person name="Gonzalez D.J."/>
            <person name="Wisecaver J.H."/>
            <person name="Moore B.S."/>
        </authorList>
    </citation>
    <scope>NUCLEOTIDE SEQUENCE [LARGE SCALE GENOMIC DNA]</scope>
    <source>
        <strain evidence="2 3">12B1</strain>
    </source>
</reference>
<proteinExistence type="predicted"/>
<dbReference type="Proteomes" id="UP001515480">
    <property type="component" value="Unassembled WGS sequence"/>
</dbReference>
<name>A0AB34INN3_PRYPA</name>